<keyword evidence="3" id="KW-0804">Transcription</keyword>
<dbReference type="EMBL" id="FRCJ01000003">
    <property type="protein sequence ID" value="SHM32404.1"/>
    <property type="molecule type" value="Genomic_DNA"/>
</dbReference>
<dbReference type="SUPFAM" id="SSF48452">
    <property type="entry name" value="TPR-like"/>
    <property type="match status" value="2"/>
</dbReference>
<dbReference type="InterPro" id="IPR011990">
    <property type="entry name" value="TPR-like_helical_dom_sf"/>
</dbReference>
<dbReference type="PROSITE" id="PS01124">
    <property type="entry name" value="HTH_ARAC_FAMILY_2"/>
    <property type="match status" value="1"/>
</dbReference>
<dbReference type="Pfam" id="PF12833">
    <property type="entry name" value="HTH_18"/>
    <property type="match status" value="1"/>
</dbReference>
<dbReference type="PANTHER" id="PTHR46796:SF13">
    <property type="entry name" value="HTH-TYPE TRANSCRIPTIONAL ACTIVATOR RHAS"/>
    <property type="match status" value="1"/>
</dbReference>
<evidence type="ECO:0000256" key="4">
    <source>
        <dbReference type="PROSITE-ProRule" id="PRU00339"/>
    </source>
</evidence>
<organism evidence="8 9">
    <name type="scientific">Xylanibacter ruminicola</name>
    <name type="common">Prevotella ruminicola</name>
    <dbReference type="NCBI Taxonomy" id="839"/>
    <lineage>
        <taxon>Bacteria</taxon>
        <taxon>Pseudomonadati</taxon>
        <taxon>Bacteroidota</taxon>
        <taxon>Bacteroidia</taxon>
        <taxon>Bacteroidales</taxon>
        <taxon>Prevotellaceae</taxon>
        <taxon>Xylanibacter</taxon>
    </lineage>
</organism>
<feature type="domain" description="HTH araC/xylS-type" evidence="7">
    <location>
        <begin position="420"/>
        <end position="520"/>
    </location>
</feature>
<gene>
    <name evidence="8" type="ORF">SAMN04488494_1691</name>
</gene>
<dbReference type="AlphaFoldDB" id="A0A1M7HV90"/>
<dbReference type="SMART" id="SM00342">
    <property type="entry name" value="HTH_ARAC"/>
    <property type="match status" value="1"/>
</dbReference>
<dbReference type="PANTHER" id="PTHR46796">
    <property type="entry name" value="HTH-TYPE TRANSCRIPTIONAL ACTIVATOR RHAS-RELATED"/>
    <property type="match status" value="1"/>
</dbReference>
<keyword evidence="5" id="KW-0812">Transmembrane</keyword>
<protein>
    <submittedName>
        <fullName evidence="8">Tetratricopeptide repeat-containing protein</fullName>
    </submittedName>
</protein>
<evidence type="ECO:0000313" key="9">
    <source>
        <dbReference type="Proteomes" id="UP000184280"/>
    </source>
</evidence>
<dbReference type="GO" id="GO:0043565">
    <property type="term" value="F:sequence-specific DNA binding"/>
    <property type="evidence" value="ECO:0007669"/>
    <property type="project" value="InterPro"/>
</dbReference>
<evidence type="ECO:0000256" key="2">
    <source>
        <dbReference type="ARBA" id="ARBA00023125"/>
    </source>
</evidence>
<dbReference type="InterPro" id="IPR009057">
    <property type="entry name" value="Homeodomain-like_sf"/>
</dbReference>
<keyword evidence="2" id="KW-0238">DNA-binding</keyword>
<dbReference type="InterPro" id="IPR018062">
    <property type="entry name" value="HTH_AraC-typ_CS"/>
</dbReference>
<accession>A0A1M7HV90</accession>
<evidence type="ECO:0000256" key="3">
    <source>
        <dbReference type="ARBA" id="ARBA00023163"/>
    </source>
</evidence>
<dbReference type="SMART" id="SM00028">
    <property type="entry name" value="TPR"/>
    <property type="match status" value="4"/>
</dbReference>
<dbReference type="InterPro" id="IPR019734">
    <property type="entry name" value="TPR_rpt"/>
</dbReference>
<dbReference type="Gene3D" id="1.10.10.60">
    <property type="entry name" value="Homeodomain-like"/>
    <property type="match status" value="1"/>
</dbReference>
<evidence type="ECO:0000259" key="7">
    <source>
        <dbReference type="PROSITE" id="PS01124"/>
    </source>
</evidence>
<feature type="chain" id="PRO_5009926665" evidence="6">
    <location>
        <begin position="21"/>
        <end position="522"/>
    </location>
</feature>
<dbReference type="PRINTS" id="PR00032">
    <property type="entry name" value="HTHARAC"/>
</dbReference>
<dbReference type="OrthoDB" id="1093857at2"/>
<evidence type="ECO:0000256" key="5">
    <source>
        <dbReference type="SAM" id="Phobius"/>
    </source>
</evidence>
<dbReference type="Gene3D" id="1.25.40.10">
    <property type="entry name" value="Tetratricopeptide repeat domain"/>
    <property type="match status" value="1"/>
</dbReference>
<evidence type="ECO:0000256" key="6">
    <source>
        <dbReference type="SAM" id="SignalP"/>
    </source>
</evidence>
<dbReference type="PROSITE" id="PS50005">
    <property type="entry name" value="TPR"/>
    <property type="match status" value="1"/>
</dbReference>
<dbReference type="GO" id="GO:0003700">
    <property type="term" value="F:DNA-binding transcription factor activity"/>
    <property type="evidence" value="ECO:0007669"/>
    <property type="project" value="InterPro"/>
</dbReference>
<keyword evidence="4" id="KW-0802">TPR repeat</keyword>
<dbReference type="Pfam" id="PF13424">
    <property type="entry name" value="TPR_12"/>
    <property type="match status" value="1"/>
</dbReference>
<sequence length="522" mass="59551">MKQRILLLSVFVLLVVGSMAQTEKPHDAKAVSREHYEAKKLYEASEQYYENQKYDSAVIVGEKALPLLQQKVMKNEEAEELSILSVCCMRQSEYDKALQYAKACNKLDHESGDNERISSSLNTIGSIYVAAKQPQEALKYLLQALQYAEKTGLKPRIALTCGSLSETEFALNHYKEAISYIDRAIQLEREEGREAKLRVRLAQKATILAGSGKRQEAVEIFDSIIPYFRTTGNHQSLAISLNKAGQALLDMSKDAPSDAAQQRAASYFRESVRLCCEMDNPYNEMQARRGLYQALWTLNPDSARIELEAFNLLKDSLYNQASAETLARYNAEFGVDELQQQNTTMRRSRTYIIIIGVVLLLLAVVMIVRQRKLAALQRKRLSEVTMTLYELQQRYEHAIANDKDELKKDELTEQDKDFLTKTMNIVTEQMEDNHVNVDELASALAMSTSQFRRRLSAITGETPQNYITNIRMQKARYLLDTQSELSIFEVALRCGYDDQSSFTRAFKRFFGITPSDYLAKIQ</sequence>
<dbReference type="InterPro" id="IPR020449">
    <property type="entry name" value="Tscrpt_reg_AraC-type_HTH"/>
</dbReference>
<evidence type="ECO:0000313" key="8">
    <source>
        <dbReference type="EMBL" id="SHM32404.1"/>
    </source>
</evidence>
<dbReference type="PROSITE" id="PS00041">
    <property type="entry name" value="HTH_ARAC_FAMILY_1"/>
    <property type="match status" value="1"/>
</dbReference>
<dbReference type="InterPro" id="IPR018060">
    <property type="entry name" value="HTH_AraC"/>
</dbReference>
<name>A0A1M7HV90_XYLRU</name>
<dbReference type="Proteomes" id="UP000184280">
    <property type="component" value="Unassembled WGS sequence"/>
</dbReference>
<feature type="repeat" description="TPR" evidence="4">
    <location>
        <begin position="118"/>
        <end position="151"/>
    </location>
</feature>
<feature type="transmembrane region" description="Helical" evidence="5">
    <location>
        <begin position="350"/>
        <end position="368"/>
    </location>
</feature>
<keyword evidence="6" id="KW-0732">Signal</keyword>
<dbReference type="SUPFAM" id="SSF46689">
    <property type="entry name" value="Homeodomain-like"/>
    <property type="match status" value="1"/>
</dbReference>
<reference evidence="8 9" key="1">
    <citation type="submission" date="2016-11" db="EMBL/GenBank/DDBJ databases">
        <authorList>
            <person name="Jaros S."/>
            <person name="Januszkiewicz K."/>
            <person name="Wedrychowicz H."/>
        </authorList>
    </citation>
    <scope>NUCLEOTIDE SEQUENCE [LARGE SCALE GENOMIC DNA]</scope>
    <source>
        <strain evidence="8 9">BPI-34</strain>
    </source>
</reference>
<dbReference type="InterPro" id="IPR050204">
    <property type="entry name" value="AraC_XylS_family_regulators"/>
</dbReference>
<evidence type="ECO:0000256" key="1">
    <source>
        <dbReference type="ARBA" id="ARBA00023015"/>
    </source>
</evidence>
<proteinExistence type="predicted"/>
<keyword evidence="5" id="KW-1133">Transmembrane helix</keyword>
<keyword evidence="5" id="KW-0472">Membrane</keyword>
<keyword evidence="1" id="KW-0805">Transcription regulation</keyword>
<feature type="signal peptide" evidence="6">
    <location>
        <begin position="1"/>
        <end position="20"/>
    </location>
</feature>